<accession>A0A8S9MXI2</accession>
<dbReference type="Proteomes" id="UP000712600">
    <property type="component" value="Unassembled WGS sequence"/>
</dbReference>
<sequence length="109" mass="12357">MPMLTPITSFFLEFPGGCVKHGFSRSSKMPPQRFLFPKTETIVAVLNFPSTGTFPSKLLKDRLRYSNKLKFARYPGMLPERLLFEKLTSLIPTSPLISGMIPSKEFPCK</sequence>
<comment type="caution">
    <text evidence="1">The sequence shown here is derived from an EMBL/GenBank/DDBJ whole genome shotgun (WGS) entry which is preliminary data.</text>
</comment>
<reference evidence="1" key="1">
    <citation type="submission" date="2019-12" db="EMBL/GenBank/DDBJ databases">
        <title>Genome sequencing and annotation of Brassica cretica.</title>
        <authorList>
            <person name="Studholme D.J."/>
            <person name="Sarris P."/>
        </authorList>
    </citation>
    <scope>NUCLEOTIDE SEQUENCE</scope>
    <source>
        <strain evidence="1">PFS-109/04</strain>
        <tissue evidence="1">Leaf</tissue>
    </source>
</reference>
<dbReference type="AlphaFoldDB" id="A0A8S9MXI2"/>
<dbReference type="EMBL" id="QGKX02002183">
    <property type="protein sequence ID" value="KAF3485154.1"/>
    <property type="molecule type" value="Genomic_DNA"/>
</dbReference>
<name>A0A8S9MXI2_BRACR</name>
<evidence type="ECO:0000313" key="2">
    <source>
        <dbReference type="Proteomes" id="UP000712600"/>
    </source>
</evidence>
<evidence type="ECO:0000313" key="1">
    <source>
        <dbReference type="EMBL" id="KAF3485154.1"/>
    </source>
</evidence>
<organism evidence="1 2">
    <name type="scientific">Brassica cretica</name>
    <name type="common">Mustard</name>
    <dbReference type="NCBI Taxonomy" id="69181"/>
    <lineage>
        <taxon>Eukaryota</taxon>
        <taxon>Viridiplantae</taxon>
        <taxon>Streptophyta</taxon>
        <taxon>Embryophyta</taxon>
        <taxon>Tracheophyta</taxon>
        <taxon>Spermatophyta</taxon>
        <taxon>Magnoliopsida</taxon>
        <taxon>eudicotyledons</taxon>
        <taxon>Gunneridae</taxon>
        <taxon>Pentapetalae</taxon>
        <taxon>rosids</taxon>
        <taxon>malvids</taxon>
        <taxon>Brassicales</taxon>
        <taxon>Brassicaceae</taxon>
        <taxon>Brassiceae</taxon>
        <taxon>Brassica</taxon>
    </lineage>
</organism>
<protein>
    <submittedName>
        <fullName evidence="1">Uncharacterized protein</fullName>
    </submittedName>
</protein>
<proteinExistence type="predicted"/>
<gene>
    <name evidence="1" type="ORF">F2Q69_00053168</name>
</gene>